<evidence type="ECO:0000313" key="1">
    <source>
        <dbReference type="EMBL" id="TWU12544.1"/>
    </source>
</evidence>
<dbReference type="Proteomes" id="UP000320735">
    <property type="component" value="Unassembled WGS sequence"/>
</dbReference>
<name>A0A5C6BPM4_9PLAN</name>
<organism evidence="1 2">
    <name type="scientific">Symmachiella macrocystis</name>
    <dbReference type="NCBI Taxonomy" id="2527985"/>
    <lineage>
        <taxon>Bacteria</taxon>
        <taxon>Pseudomonadati</taxon>
        <taxon>Planctomycetota</taxon>
        <taxon>Planctomycetia</taxon>
        <taxon>Planctomycetales</taxon>
        <taxon>Planctomycetaceae</taxon>
        <taxon>Symmachiella</taxon>
    </lineage>
</organism>
<gene>
    <name evidence="1" type="ORF">CA54_13680</name>
</gene>
<protein>
    <submittedName>
        <fullName evidence="1">Uncharacterized protein</fullName>
    </submittedName>
</protein>
<evidence type="ECO:0000313" key="2">
    <source>
        <dbReference type="Proteomes" id="UP000320735"/>
    </source>
</evidence>
<proteinExistence type="predicted"/>
<dbReference type="AlphaFoldDB" id="A0A5C6BPM4"/>
<comment type="caution">
    <text evidence="1">The sequence shown here is derived from an EMBL/GenBank/DDBJ whole genome shotgun (WGS) entry which is preliminary data.</text>
</comment>
<accession>A0A5C6BPM4</accession>
<sequence>MLLKVEFFMWGAIEIIRRHQRSSKRVLPTVTQRCLTVEQEYIARERFRKCQLGKVVTAFFQSPNADEASGSLADS</sequence>
<keyword evidence="2" id="KW-1185">Reference proteome</keyword>
<reference evidence="1 2" key="1">
    <citation type="submission" date="2019-02" db="EMBL/GenBank/DDBJ databases">
        <title>Deep-cultivation of Planctomycetes and their phenomic and genomic characterization uncovers novel biology.</title>
        <authorList>
            <person name="Wiegand S."/>
            <person name="Jogler M."/>
            <person name="Boedeker C."/>
            <person name="Pinto D."/>
            <person name="Vollmers J."/>
            <person name="Rivas-Marin E."/>
            <person name="Kohn T."/>
            <person name="Peeters S.H."/>
            <person name="Heuer A."/>
            <person name="Rast P."/>
            <person name="Oberbeckmann S."/>
            <person name="Bunk B."/>
            <person name="Jeske O."/>
            <person name="Meyerdierks A."/>
            <person name="Storesund J.E."/>
            <person name="Kallscheuer N."/>
            <person name="Luecker S."/>
            <person name="Lage O.M."/>
            <person name="Pohl T."/>
            <person name="Merkel B.J."/>
            <person name="Hornburger P."/>
            <person name="Mueller R.-W."/>
            <person name="Bruemmer F."/>
            <person name="Labrenz M."/>
            <person name="Spormann A.M."/>
            <person name="Op Den Camp H."/>
            <person name="Overmann J."/>
            <person name="Amann R."/>
            <person name="Jetten M.S.M."/>
            <person name="Mascher T."/>
            <person name="Medema M.H."/>
            <person name="Devos D.P."/>
            <person name="Kaster A.-K."/>
            <person name="Ovreas L."/>
            <person name="Rohde M."/>
            <person name="Galperin M.Y."/>
            <person name="Jogler C."/>
        </authorList>
    </citation>
    <scope>NUCLEOTIDE SEQUENCE [LARGE SCALE GENOMIC DNA]</scope>
    <source>
        <strain evidence="1 2">CA54</strain>
    </source>
</reference>
<dbReference type="EMBL" id="SJPP01000001">
    <property type="protein sequence ID" value="TWU12544.1"/>
    <property type="molecule type" value="Genomic_DNA"/>
</dbReference>